<dbReference type="Gene3D" id="3.40.50.410">
    <property type="entry name" value="von Willebrand factor, type A domain"/>
    <property type="match status" value="1"/>
</dbReference>
<evidence type="ECO:0000256" key="6">
    <source>
        <dbReference type="ARBA" id="ARBA00022801"/>
    </source>
</evidence>
<evidence type="ECO:0000256" key="9">
    <source>
        <dbReference type="ARBA" id="ARBA00023125"/>
    </source>
</evidence>
<comment type="similarity">
    <text evidence="2">Belongs to the ku70 family.</text>
</comment>
<dbReference type="GO" id="GO:0005524">
    <property type="term" value="F:ATP binding"/>
    <property type="evidence" value="ECO:0007669"/>
    <property type="project" value="UniProtKB-KW"/>
</dbReference>
<accession>A0A7R8YZE4</accession>
<dbReference type="GO" id="GO:0003678">
    <property type="term" value="F:DNA helicase activity"/>
    <property type="evidence" value="ECO:0007669"/>
    <property type="project" value="InterPro"/>
</dbReference>
<gene>
    <name evidence="16" type="ORF">HERILL_LOCUS10392</name>
</gene>
<dbReference type="Gene3D" id="4.10.970.10">
    <property type="entry name" value="Ku70, bridge and pillars"/>
    <property type="match status" value="1"/>
</dbReference>
<reference evidence="16 17" key="1">
    <citation type="submission" date="2020-11" db="EMBL/GenBank/DDBJ databases">
        <authorList>
            <person name="Wallbank WR R."/>
            <person name="Pardo Diaz C."/>
            <person name="Kozak K."/>
            <person name="Martin S."/>
            <person name="Jiggins C."/>
            <person name="Moest M."/>
            <person name="Warren A I."/>
            <person name="Generalovic N T."/>
            <person name="Byers J.R.P. K."/>
            <person name="Montejo-Kovacevich G."/>
            <person name="Yen C E."/>
        </authorList>
    </citation>
    <scope>NUCLEOTIDE SEQUENCE [LARGE SCALE GENOMIC DNA]</scope>
</reference>
<keyword evidence="10" id="KW-0233">DNA recombination</keyword>
<dbReference type="InterPro" id="IPR006165">
    <property type="entry name" value="Ku70"/>
</dbReference>
<dbReference type="AlphaFoldDB" id="A0A7R8YZE4"/>
<evidence type="ECO:0000256" key="12">
    <source>
        <dbReference type="ARBA" id="ARBA00023242"/>
    </source>
</evidence>
<dbReference type="InterPro" id="IPR005161">
    <property type="entry name" value="Ku_N"/>
</dbReference>
<feature type="region of interest" description="Disordered" evidence="14">
    <location>
        <begin position="534"/>
        <end position="556"/>
    </location>
</feature>
<dbReference type="InterPro" id="IPR027388">
    <property type="entry name" value="Ku70_bridge/pillars_dom_sf"/>
</dbReference>
<dbReference type="GO" id="GO:0016787">
    <property type="term" value="F:hydrolase activity"/>
    <property type="evidence" value="ECO:0007669"/>
    <property type="project" value="UniProtKB-KW"/>
</dbReference>
<dbReference type="InterPro" id="IPR016194">
    <property type="entry name" value="SPOC-like_C_dom_sf"/>
</dbReference>
<evidence type="ECO:0000256" key="14">
    <source>
        <dbReference type="SAM" id="MobiDB-lite"/>
    </source>
</evidence>
<dbReference type="GO" id="GO:0003684">
    <property type="term" value="F:damaged DNA binding"/>
    <property type="evidence" value="ECO:0007669"/>
    <property type="project" value="InterPro"/>
</dbReference>
<evidence type="ECO:0000256" key="1">
    <source>
        <dbReference type="ARBA" id="ARBA00004123"/>
    </source>
</evidence>
<keyword evidence="17" id="KW-1185">Reference proteome</keyword>
<dbReference type="InParanoid" id="A0A7R8YZE4"/>
<dbReference type="Pfam" id="PF03731">
    <property type="entry name" value="Ku_N"/>
    <property type="match status" value="1"/>
</dbReference>
<evidence type="ECO:0000256" key="7">
    <source>
        <dbReference type="ARBA" id="ARBA00022806"/>
    </source>
</evidence>
<dbReference type="Gene3D" id="1.10.1600.10">
    <property type="match status" value="1"/>
</dbReference>
<dbReference type="OMA" id="FWANVKH"/>
<dbReference type="Gene3D" id="2.40.290.10">
    <property type="match status" value="1"/>
</dbReference>
<keyword evidence="5" id="KW-0227">DNA damage</keyword>
<dbReference type="PIRSF" id="PIRSF003033">
    <property type="entry name" value="Ku70"/>
    <property type="match status" value="1"/>
</dbReference>
<dbReference type="InterPro" id="IPR006164">
    <property type="entry name" value="DNA_bd_Ku70/Ku80"/>
</dbReference>
<protein>
    <recommendedName>
        <fullName evidence="3">ATP-dependent DNA helicase 2 subunit 1</fullName>
    </recommendedName>
</protein>
<dbReference type="EMBL" id="LR899012">
    <property type="protein sequence ID" value="CAD7087706.1"/>
    <property type="molecule type" value="Genomic_DNA"/>
</dbReference>
<evidence type="ECO:0000256" key="10">
    <source>
        <dbReference type="ARBA" id="ARBA00023172"/>
    </source>
</evidence>
<dbReference type="Pfam" id="PF02735">
    <property type="entry name" value="Ku"/>
    <property type="match status" value="1"/>
</dbReference>
<dbReference type="Proteomes" id="UP000594454">
    <property type="component" value="Chromosome 4"/>
</dbReference>
<dbReference type="InterPro" id="IPR047087">
    <property type="entry name" value="KU70_core_dom"/>
</dbReference>
<organism evidence="16 17">
    <name type="scientific">Hermetia illucens</name>
    <name type="common">Black soldier fly</name>
    <dbReference type="NCBI Taxonomy" id="343691"/>
    <lineage>
        <taxon>Eukaryota</taxon>
        <taxon>Metazoa</taxon>
        <taxon>Ecdysozoa</taxon>
        <taxon>Arthropoda</taxon>
        <taxon>Hexapoda</taxon>
        <taxon>Insecta</taxon>
        <taxon>Pterygota</taxon>
        <taxon>Neoptera</taxon>
        <taxon>Endopterygota</taxon>
        <taxon>Diptera</taxon>
        <taxon>Brachycera</taxon>
        <taxon>Stratiomyomorpha</taxon>
        <taxon>Stratiomyidae</taxon>
        <taxon>Hermetiinae</taxon>
        <taxon>Hermetia</taxon>
    </lineage>
</organism>
<feature type="domain" description="Ku" evidence="15">
    <location>
        <begin position="301"/>
        <end position="451"/>
    </location>
</feature>
<keyword evidence="8" id="KW-0067">ATP-binding</keyword>
<dbReference type="InterPro" id="IPR036465">
    <property type="entry name" value="vWFA_dom_sf"/>
</dbReference>
<evidence type="ECO:0000313" key="17">
    <source>
        <dbReference type="Proteomes" id="UP000594454"/>
    </source>
</evidence>
<dbReference type="NCBIfam" id="TIGR00578">
    <property type="entry name" value="ku70"/>
    <property type="match status" value="1"/>
</dbReference>
<dbReference type="GO" id="GO:0000723">
    <property type="term" value="P:telomere maintenance"/>
    <property type="evidence" value="ECO:0007669"/>
    <property type="project" value="InterPro"/>
</dbReference>
<dbReference type="GO" id="GO:0006310">
    <property type="term" value="P:DNA recombination"/>
    <property type="evidence" value="ECO:0007669"/>
    <property type="project" value="UniProtKB-KW"/>
</dbReference>
<dbReference type="GO" id="GO:0042162">
    <property type="term" value="F:telomeric DNA binding"/>
    <property type="evidence" value="ECO:0007669"/>
    <property type="project" value="InterPro"/>
</dbReference>
<evidence type="ECO:0000256" key="3">
    <source>
        <dbReference type="ARBA" id="ARBA00014630"/>
    </source>
</evidence>
<evidence type="ECO:0000259" key="15">
    <source>
        <dbReference type="SMART" id="SM00559"/>
    </source>
</evidence>
<evidence type="ECO:0000256" key="2">
    <source>
        <dbReference type="ARBA" id="ARBA00005240"/>
    </source>
</evidence>
<keyword evidence="6" id="KW-0378">Hydrolase</keyword>
<keyword evidence="11" id="KW-0234">DNA repair</keyword>
<proteinExistence type="inferred from homology"/>
<keyword evidence="7" id="KW-0347">Helicase</keyword>
<dbReference type="FunFam" id="2.40.290.10:FF:000001">
    <property type="entry name" value="X-ray repair cross complementing 6"/>
    <property type="match status" value="1"/>
</dbReference>
<keyword evidence="4" id="KW-0547">Nucleotide-binding</keyword>
<name>A0A7R8YZE4_HERIL</name>
<dbReference type="OrthoDB" id="3249161at2759"/>
<dbReference type="FunCoup" id="A0A7R8YZE4">
    <property type="interactions" value="1732"/>
</dbReference>
<comment type="subcellular location">
    <subcellularLocation>
        <location evidence="1">Nucleus</location>
    </subcellularLocation>
</comment>
<evidence type="ECO:0000256" key="5">
    <source>
        <dbReference type="ARBA" id="ARBA00022763"/>
    </source>
</evidence>
<evidence type="ECO:0000256" key="13">
    <source>
        <dbReference type="ARBA" id="ARBA00065167"/>
    </source>
</evidence>
<dbReference type="CDD" id="cd00788">
    <property type="entry name" value="KU70"/>
    <property type="match status" value="1"/>
</dbReference>
<dbReference type="PANTHER" id="PTHR12604:SF2">
    <property type="entry name" value="X-RAY REPAIR CROSS-COMPLEMENTING PROTEIN 6"/>
    <property type="match status" value="1"/>
</dbReference>
<dbReference type="SUPFAM" id="SSF53300">
    <property type="entry name" value="vWA-like"/>
    <property type="match status" value="1"/>
</dbReference>
<evidence type="ECO:0000256" key="4">
    <source>
        <dbReference type="ARBA" id="ARBA00022741"/>
    </source>
</evidence>
<dbReference type="GO" id="GO:0003690">
    <property type="term" value="F:double-stranded DNA binding"/>
    <property type="evidence" value="ECO:0007669"/>
    <property type="project" value="TreeGrafter"/>
</dbReference>
<keyword evidence="9" id="KW-0238">DNA-binding</keyword>
<comment type="subunit">
    <text evidence="13">Heterodimer of a 70 kDa and a 80 kDa subunit.</text>
</comment>
<dbReference type="GO" id="GO:0006303">
    <property type="term" value="P:double-strand break repair via nonhomologous end joining"/>
    <property type="evidence" value="ECO:0007669"/>
    <property type="project" value="InterPro"/>
</dbReference>
<keyword evidence="12" id="KW-0539">Nucleus</keyword>
<dbReference type="SMART" id="SM00559">
    <property type="entry name" value="Ku78"/>
    <property type="match status" value="1"/>
</dbReference>
<dbReference type="PANTHER" id="PTHR12604">
    <property type="entry name" value="KU AUTOANTIGEN DNA HELICASE"/>
    <property type="match status" value="1"/>
</dbReference>
<evidence type="ECO:0000256" key="11">
    <source>
        <dbReference type="ARBA" id="ARBA00023204"/>
    </source>
</evidence>
<dbReference type="SUPFAM" id="SSF100939">
    <property type="entry name" value="SPOC domain-like"/>
    <property type="match status" value="1"/>
</dbReference>
<sequence>MSWNPDESLEESDEEEESVGAKGREAYIFVVDALLFRSYEHFEECLAIIRDALLNGVLTRGKDLIGMVLANTEHSPPPKDSTGMENIVPHKNTAVFIPLRPLSKEAVQYYLNFQSPDHFDFENKYGCQEGSFANTMWLCTNMFQQCGYKLSLPAIIYFTDRTSPHEVNSPEFQQAMRKAKDLNEIGVDFTVCPMSDQFDYNLFYREFFCTVTDTDLDSYNPDDPRRVRAVIANRMIRRNFQTHCNAYVRWKISDDLNIAVGIYNFYKRHVYPKPVTLFREDNSLIETKRSYKILSMDDCEARICLPNEQRKSIIMCGEKIHFSNEELHHMKTPMGPGIQLLGFKPRGTLKQENFLKSADFLYPNEKFLVGSTKLFRALWEKCLEKNKIAFCVLVARRNASPQYVALIPVENENNESNINGICNEGFHIWYFPTHSDIRKLHFADRPVYEDSAEELDLMTKIVKKLRIKYSPESFKDPALSAIRANIVEVAFDIEAQDPIDLNSLECMGIDEERLNNIIQSFKDDLQLIQSDPVPENIPQKRKAGASQSQKTKVTRAESAISKEDIERLIANDTLGTLTVKDLREYLRTNNIAGISSATKPALISKVLSLHAQE</sequence>
<evidence type="ECO:0000256" key="8">
    <source>
        <dbReference type="ARBA" id="ARBA00022840"/>
    </source>
</evidence>
<evidence type="ECO:0000313" key="16">
    <source>
        <dbReference type="EMBL" id="CAD7087706.1"/>
    </source>
</evidence>
<dbReference type="GO" id="GO:0043564">
    <property type="term" value="C:Ku70:Ku80 complex"/>
    <property type="evidence" value="ECO:0007669"/>
    <property type="project" value="InterPro"/>
</dbReference>